<proteinExistence type="predicted"/>
<organism evidence="1">
    <name type="scientific">uncultured Caudovirales phage</name>
    <dbReference type="NCBI Taxonomy" id="2100421"/>
    <lineage>
        <taxon>Viruses</taxon>
        <taxon>Duplodnaviria</taxon>
        <taxon>Heunggongvirae</taxon>
        <taxon>Uroviricota</taxon>
        <taxon>Caudoviricetes</taxon>
        <taxon>Peduoviridae</taxon>
        <taxon>Maltschvirus</taxon>
        <taxon>Maltschvirus maltsch</taxon>
    </lineage>
</organism>
<reference evidence="1" key="1">
    <citation type="submission" date="2020-05" db="EMBL/GenBank/DDBJ databases">
        <authorList>
            <person name="Chiriac C."/>
            <person name="Salcher M."/>
            <person name="Ghai R."/>
            <person name="Kavagutti S V."/>
        </authorList>
    </citation>
    <scope>NUCLEOTIDE SEQUENCE</scope>
</reference>
<dbReference type="EMBL" id="LR797390">
    <property type="protein sequence ID" value="CAB4212881.1"/>
    <property type="molecule type" value="Genomic_DNA"/>
</dbReference>
<evidence type="ECO:0000313" key="2">
    <source>
        <dbReference type="EMBL" id="CAB4182962.1"/>
    </source>
</evidence>
<sequence>MGASSTPTLKNGVQALFPSTHQKVAYTGTAGTISNTVKSSIIRVITTSAAYIAISDAPTATTSDVYMAAGAGEYFRCTPGNKVSAIQDSANGTLHVTEMD</sequence>
<evidence type="ECO:0000313" key="4">
    <source>
        <dbReference type="EMBL" id="CAB4212881.1"/>
    </source>
</evidence>
<evidence type="ECO:0000313" key="3">
    <source>
        <dbReference type="EMBL" id="CAB4197375.1"/>
    </source>
</evidence>
<name>A0A6J5PRK8_9CAUD</name>
<evidence type="ECO:0000313" key="5">
    <source>
        <dbReference type="EMBL" id="CAB5227386.1"/>
    </source>
</evidence>
<accession>A0A6J5PRK8</accession>
<evidence type="ECO:0000313" key="1">
    <source>
        <dbReference type="EMBL" id="CAB4170144.1"/>
    </source>
</evidence>
<protein>
    <submittedName>
        <fullName evidence="1">Uncharacterized protein</fullName>
    </submittedName>
</protein>
<gene>
    <name evidence="2" type="ORF">UFOVP1080_30</name>
    <name evidence="3" type="ORF">UFOVP1321_18</name>
    <name evidence="4" type="ORF">UFOVP1432_45</name>
    <name evidence="5" type="ORF">UFOVP1528_33</name>
    <name evidence="1" type="ORF">UFOVP905_42</name>
</gene>
<dbReference type="EMBL" id="LR797043">
    <property type="protein sequence ID" value="CAB4182962.1"/>
    <property type="molecule type" value="Genomic_DNA"/>
</dbReference>
<dbReference type="EMBL" id="LR797266">
    <property type="protein sequence ID" value="CAB4197375.1"/>
    <property type="molecule type" value="Genomic_DNA"/>
</dbReference>
<dbReference type="EMBL" id="LR796848">
    <property type="protein sequence ID" value="CAB4170144.1"/>
    <property type="molecule type" value="Genomic_DNA"/>
</dbReference>
<dbReference type="EMBL" id="LR798375">
    <property type="protein sequence ID" value="CAB5227386.1"/>
    <property type="molecule type" value="Genomic_DNA"/>
</dbReference>